<keyword evidence="1" id="KW-1133">Transmembrane helix</keyword>
<evidence type="ECO:0000313" key="3">
    <source>
        <dbReference type="Proteomes" id="UP000005631"/>
    </source>
</evidence>
<sequence>MSAGITYSPLLQVSGLERTAHRMGDMRDENITNLVQEETLVMWITGIVTLLFTLAFLFFFFTIYSRNRKNKREARAEELQKKYYNFLSELVSGESSGGMLSMLSGDGETTLTLSEADIKNEFNRAVLKTNLMDLHRLLAGPEKGKLREVYLMLGFAVSALKQLGSKNPFKKRDAVDELAQMDIRDAYDSIFELINDKSEIVRDAAIQARAELDANPLTMLKELEFSFSPWQQSKVFKQVTVHSQISHDSLQYWLSTEREDISSFLLKLISHFHWDDSIPELLQYLQSGKQSLRMKVIEVLGAFPSQRVKDCLLDALDKTEGEENIMIVLKALSAMLTSEDQNWLIDLMQTAEKRVTMLVAHMLQQSVDVRAIPVADENRKQWIQHAINLKTAKL</sequence>
<dbReference type="STRING" id="926562.Oweho_2380"/>
<dbReference type="EMBL" id="CP003156">
    <property type="protein sequence ID" value="AEV33351.1"/>
    <property type="molecule type" value="Genomic_DNA"/>
</dbReference>
<organism evidence="2 3">
    <name type="scientific">Owenweeksia hongkongensis (strain DSM 17368 / CIP 108786 / JCM 12287 / NRRL B-23963 / UST20020801)</name>
    <dbReference type="NCBI Taxonomy" id="926562"/>
    <lineage>
        <taxon>Bacteria</taxon>
        <taxon>Pseudomonadati</taxon>
        <taxon>Bacteroidota</taxon>
        <taxon>Flavobacteriia</taxon>
        <taxon>Flavobacteriales</taxon>
        <taxon>Owenweeksiaceae</taxon>
        <taxon>Owenweeksia</taxon>
    </lineage>
</organism>
<dbReference type="OrthoDB" id="1454284at2"/>
<keyword evidence="3" id="KW-1185">Reference proteome</keyword>
<dbReference type="HOGENOM" id="CLU_699878_0_0_10"/>
<proteinExistence type="predicted"/>
<keyword evidence="1" id="KW-0812">Transmembrane</keyword>
<reference evidence="2 3" key="1">
    <citation type="journal article" date="2012" name="Stand. Genomic Sci.">
        <title>Genome sequence of the orange-pigmented seawater bacterium Owenweeksia hongkongensis type strain (UST20020801(T)).</title>
        <authorList>
            <person name="Riedel T."/>
            <person name="Held B."/>
            <person name="Nolan M."/>
            <person name="Lucas S."/>
            <person name="Lapidus A."/>
            <person name="Tice H."/>
            <person name="Del Rio T.G."/>
            <person name="Cheng J.F."/>
            <person name="Han C."/>
            <person name="Tapia R."/>
            <person name="Goodwin L.A."/>
            <person name="Pitluck S."/>
            <person name="Liolios K."/>
            <person name="Mavromatis K."/>
            <person name="Pagani I."/>
            <person name="Ivanova N."/>
            <person name="Mikhailova N."/>
            <person name="Pati A."/>
            <person name="Chen A."/>
            <person name="Palaniappan K."/>
            <person name="Rohde M."/>
            <person name="Tindall B.J."/>
            <person name="Detter J.C."/>
            <person name="Goker M."/>
            <person name="Woyke T."/>
            <person name="Bristow J."/>
            <person name="Eisen J.A."/>
            <person name="Markowitz V."/>
            <person name="Hugenholtz P."/>
            <person name="Klenk H.P."/>
            <person name="Kyrpides N.C."/>
        </authorList>
    </citation>
    <scope>NUCLEOTIDE SEQUENCE</scope>
    <source>
        <strain evidence="3">DSM 17368 / JCM 12287 / NRRL B-23963</strain>
    </source>
</reference>
<protein>
    <recommendedName>
        <fullName evidence="4">HEAT repeat protein</fullName>
    </recommendedName>
</protein>
<accession>G8R6D1</accession>
<dbReference type="eggNOG" id="COG1413">
    <property type="taxonomic scope" value="Bacteria"/>
</dbReference>
<name>G8R6D1_OWEHD</name>
<evidence type="ECO:0000313" key="2">
    <source>
        <dbReference type="EMBL" id="AEV33351.1"/>
    </source>
</evidence>
<dbReference type="SUPFAM" id="SSF48371">
    <property type="entry name" value="ARM repeat"/>
    <property type="match status" value="1"/>
</dbReference>
<evidence type="ECO:0008006" key="4">
    <source>
        <dbReference type="Google" id="ProtNLM"/>
    </source>
</evidence>
<gene>
    <name evidence="2" type="ordered locus">Oweho_2380</name>
</gene>
<evidence type="ECO:0000256" key="1">
    <source>
        <dbReference type="SAM" id="Phobius"/>
    </source>
</evidence>
<dbReference type="InterPro" id="IPR016024">
    <property type="entry name" value="ARM-type_fold"/>
</dbReference>
<dbReference type="KEGG" id="oho:Oweho_2380"/>
<dbReference type="Gene3D" id="1.25.10.10">
    <property type="entry name" value="Leucine-rich Repeat Variant"/>
    <property type="match status" value="1"/>
</dbReference>
<dbReference type="Proteomes" id="UP000005631">
    <property type="component" value="Chromosome"/>
</dbReference>
<dbReference type="InterPro" id="IPR011989">
    <property type="entry name" value="ARM-like"/>
</dbReference>
<dbReference type="Pfam" id="PF13646">
    <property type="entry name" value="HEAT_2"/>
    <property type="match status" value="1"/>
</dbReference>
<keyword evidence="1" id="KW-0472">Membrane</keyword>
<feature type="transmembrane region" description="Helical" evidence="1">
    <location>
        <begin position="40"/>
        <end position="64"/>
    </location>
</feature>
<dbReference type="RefSeq" id="WP_014202700.1">
    <property type="nucleotide sequence ID" value="NC_016599.1"/>
</dbReference>
<dbReference type="AlphaFoldDB" id="G8R6D1"/>